<dbReference type="Proteomes" id="UP000255505">
    <property type="component" value="Unassembled WGS sequence"/>
</dbReference>
<dbReference type="AlphaFoldDB" id="A0A375IQW0"/>
<sequence length="125" mass="13163">MAGGSANIRPYRCHAQSAGAALCNKCEHPMDELKRIPYQPIKDLLPRPATGTSARVIALPQPGPHQWPVADGGAVAAHEHPRVRRAAAATAAAERAAASQTVLITGATGCVNVRRVRPPRPRAGR</sequence>
<evidence type="ECO:0000313" key="2">
    <source>
        <dbReference type="EMBL" id="SPK77073.1"/>
    </source>
</evidence>
<geneLocation type="plasmid" evidence="2">
    <name>III</name>
</geneLocation>
<gene>
    <name evidence="2" type="ORF">CT19425_P20045</name>
    <name evidence="1" type="ORF">CT19425_U600047</name>
</gene>
<dbReference type="EMBL" id="LT991978">
    <property type="protein sequence ID" value="SPK77073.1"/>
    <property type="molecule type" value="Genomic_DNA"/>
</dbReference>
<proteinExistence type="predicted"/>
<keyword evidence="2" id="KW-0614">Plasmid</keyword>
<accession>A0A375IQW0</accession>
<evidence type="ECO:0000313" key="1">
    <source>
        <dbReference type="EMBL" id="SPK70553.1"/>
    </source>
</evidence>
<dbReference type="EMBL" id="OOEF01000057">
    <property type="protein sequence ID" value="SPK70553.1"/>
    <property type="molecule type" value="Genomic_DNA"/>
</dbReference>
<protein>
    <submittedName>
        <fullName evidence="2">Uncharacterized protein</fullName>
    </submittedName>
</protein>
<dbReference type="Proteomes" id="UP000255505">
    <property type="component" value="Plasmid III"/>
</dbReference>
<evidence type="ECO:0000313" key="3">
    <source>
        <dbReference type="Proteomes" id="UP000255505"/>
    </source>
</evidence>
<organism evidence="2 3">
    <name type="scientific">Cupriavidus taiwanensis</name>
    <dbReference type="NCBI Taxonomy" id="164546"/>
    <lineage>
        <taxon>Bacteria</taxon>
        <taxon>Pseudomonadati</taxon>
        <taxon>Pseudomonadota</taxon>
        <taxon>Betaproteobacteria</taxon>
        <taxon>Burkholderiales</taxon>
        <taxon>Burkholderiaceae</taxon>
        <taxon>Cupriavidus</taxon>
    </lineage>
</organism>
<reference evidence="2 3" key="1">
    <citation type="submission" date="2018-01" db="EMBL/GenBank/DDBJ databases">
        <authorList>
            <person name="Gaut B.S."/>
            <person name="Morton B.R."/>
            <person name="Clegg M.T."/>
            <person name="Duvall M.R."/>
        </authorList>
    </citation>
    <scope>NUCLEOTIDE SEQUENCE [LARGE SCALE GENOMIC DNA]</scope>
    <source>
        <strain evidence="2">Cupriavidus taiwanensis LMG 19425</strain>
        <plasmid evidence="3">Plasmid iii</plasmid>
    </source>
</reference>
<name>A0A375IQW0_9BURK</name>